<keyword evidence="4" id="KW-0963">Cytoplasm</keyword>
<evidence type="ECO:0000256" key="5">
    <source>
        <dbReference type="ARBA" id="ARBA00022884"/>
    </source>
</evidence>
<dbReference type="GO" id="GO:0005730">
    <property type="term" value="C:nucleolus"/>
    <property type="evidence" value="ECO:0007669"/>
    <property type="project" value="UniProtKB-SubCell"/>
</dbReference>
<feature type="region of interest" description="Disordered" evidence="10">
    <location>
        <begin position="571"/>
        <end position="606"/>
    </location>
</feature>
<dbReference type="EMBL" id="KN837113">
    <property type="protein sequence ID" value="KIJ45248.1"/>
    <property type="molecule type" value="Genomic_DNA"/>
</dbReference>
<dbReference type="Pfam" id="PF16969">
    <property type="entry name" value="SRP68"/>
    <property type="match status" value="2"/>
</dbReference>
<accession>A0A0C9UQN1</accession>
<dbReference type="GO" id="GO:0005047">
    <property type="term" value="F:signal recognition particle binding"/>
    <property type="evidence" value="ECO:0007669"/>
    <property type="project" value="InterPro"/>
</dbReference>
<dbReference type="HOGENOM" id="CLU_018649_0_1_1"/>
<evidence type="ECO:0000256" key="4">
    <source>
        <dbReference type="ARBA" id="ARBA00022490"/>
    </source>
</evidence>
<evidence type="ECO:0000256" key="9">
    <source>
        <dbReference type="ARBA" id="ARBA00029498"/>
    </source>
</evidence>
<evidence type="ECO:0000256" key="1">
    <source>
        <dbReference type="ARBA" id="ARBA00004496"/>
    </source>
</evidence>
<organism evidence="11 12">
    <name type="scientific">Sphaerobolus stellatus (strain SS14)</name>
    <dbReference type="NCBI Taxonomy" id="990650"/>
    <lineage>
        <taxon>Eukaryota</taxon>
        <taxon>Fungi</taxon>
        <taxon>Dikarya</taxon>
        <taxon>Basidiomycota</taxon>
        <taxon>Agaricomycotina</taxon>
        <taxon>Agaricomycetes</taxon>
        <taxon>Phallomycetidae</taxon>
        <taxon>Geastrales</taxon>
        <taxon>Sphaerobolaceae</taxon>
        <taxon>Sphaerobolus</taxon>
    </lineage>
</organism>
<evidence type="ECO:0000313" key="11">
    <source>
        <dbReference type="EMBL" id="KIJ45248.1"/>
    </source>
</evidence>
<dbReference type="InterPro" id="IPR038253">
    <property type="entry name" value="SRP68_N_sf"/>
</dbReference>
<dbReference type="PANTHER" id="PTHR12860">
    <property type="entry name" value="SIGNAL RECOGNITION PARTICLE 68 KDA PROTEIN"/>
    <property type="match status" value="1"/>
</dbReference>
<evidence type="ECO:0000256" key="7">
    <source>
        <dbReference type="ARBA" id="ARBA00023242"/>
    </source>
</evidence>
<evidence type="ECO:0000256" key="8">
    <source>
        <dbReference type="ARBA" id="ARBA00023274"/>
    </source>
</evidence>
<evidence type="ECO:0000256" key="10">
    <source>
        <dbReference type="SAM" id="MobiDB-lite"/>
    </source>
</evidence>
<gene>
    <name evidence="11" type="ORF">M422DRAFT_251428</name>
</gene>
<evidence type="ECO:0000256" key="2">
    <source>
        <dbReference type="ARBA" id="ARBA00004604"/>
    </source>
</evidence>
<comment type="similarity">
    <text evidence="3">Belongs to the SRP68 family.</text>
</comment>
<keyword evidence="5" id="KW-0694">RNA-binding</keyword>
<sequence length="606" mass="67056">MSKSQRNNFRPLQTINEERSTHGLRYGDYARYRKHCAAKTHRLRVSLKMTHGKGREFKKLAPITPAIAKEGHLQLLLFETERAWAHAQELSAPQDSRRSTARYRRSHGYLARLLSLVRSPELAVPLTSQGIVELIVYALIHTARFNLRRPSASTAAYYTISKDSESETEPEQGETTGYPLVQLSVAHALLSELEKTARTSKEVALARAFKDEIGPEIRWCVHEFSRSGDGEDEELEAIALKWKKREWDIEGIVGDVAPAYAERVVSGYGEVVSGLRAEEGDSAGKKEVLEELMWDGEPVPVRNPELVDVLLKVQEARGRLRGTDEEGATAKAKGRGKMSKYDAVLHSLSDAVDVARKLVEAQQVSGSTRIGGGRDMDFMHGFLTYLHLTYRIERDLILLGALDANGSNNAAILHLLAGVLQSLSQTLTLPIVDESPDLSTAITLRLSHAKAERALHLARAYAHPSQKRYAEAVAATQRGHLHIREARSTLAILPGPSEHVAFYPVDDAAITALEDRITKEEDAYKQAWFAGGEKAVFFDIAFNYIEAPVERLRVRAGLAKAETVVAESSRKAKAESESAVAEDTAPEETPTRGGLSGFLGSWWGRR</sequence>
<dbReference type="Gene3D" id="1.10.3450.40">
    <property type="entry name" value="Signal recognition particle, SRP68 subunit, RNA-binding domain"/>
    <property type="match status" value="1"/>
</dbReference>
<dbReference type="GO" id="GO:0006614">
    <property type="term" value="P:SRP-dependent cotranslational protein targeting to membrane"/>
    <property type="evidence" value="ECO:0007669"/>
    <property type="project" value="InterPro"/>
</dbReference>
<dbReference type="GO" id="GO:0005786">
    <property type="term" value="C:signal recognition particle, endoplasmic reticulum targeting"/>
    <property type="evidence" value="ECO:0007669"/>
    <property type="project" value="UniProtKB-KW"/>
</dbReference>
<comment type="subcellular location">
    <subcellularLocation>
        <location evidence="1">Cytoplasm</location>
    </subcellularLocation>
    <subcellularLocation>
        <location evidence="2">Nucleus</location>
        <location evidence="2">Nucleolus</location>
    </subcellularLocation>
</comment>
<dbReference type="AlphaFoldDB" id="A0A0C9UQN1"/>
<name>A0A0C9UQN1_SPHS4</name>
<dbReference type="GO" id="GO:0008312">
    <property type="term" value="F:7S RNA binding"/>
    <property type="evidence" value="ECO:0007669"/>
    <property type="project" value="InterPro"/>
</dbReference>
<dbReference type="GO" id="GO:0030942">
    <property type="term" value="F:endoplasmic reticulum signal peptide binding"/>
    <property type="evidence" value="ECO:0007669"/>
    <property type="project" value="InterPro"/>
</dbReference>
<keyword evidence="8" id="KW-0687">Ribonucleoprotein</keyword>
<protein>
    <recommendedName>
        <fullName evidence="9">Signal recognition particle subunit SRP68</fullName>
    </recommendedName>
</protein>
<proteinExistence type="inferred from homology"/>
<dbReference type="OrthoDB" id="10255118at2759"/>
<evidence type="ECO:0000256" key="3">
    <source>
        <dbReference type="ARBA" id="ARBA00009352"/>
    </source>
</evidence>
<evidence type="ECO:0000313" key="12">
    <source>
        <dbReference type="Proteomes" id="UP000054279"/>
    </source>
</evidence>
<dbReference type="Proteomes" id="UP000054279">
    <property type="component" value="Unassembled WGS sequence"/>
</dbReference>
<reference evidence="11 12" key="1">
    <citation type="submission" date="2014-06" db="EMBL/GenBank/DDBJ databases">
        <title>Evolutionary Origins and Diversification of the Mycorrhizal Mutualists.</title>
        <authorList>
            <consortium name="DOE Joint Genome Institute"/>
            <consortium name="Mycorrhizal Genomics Consortium"/>
            <person name="Kohler A."/>
            <person name="Kuo A."/>
            <person name="Nagy L.G."/>
            <person name="Floudas D."/>
            <person name="Copeland A."/>
            <person name="Barry K.W."/>
            <person name="Cichocki N."/>
            <person name="Veneault-Fourrey C."/>
            <person name="LaButti K."/>
            <person name="Lindquist E.A."/>
            <person name="Lipzen A."/>
            <person name="Lundell T."/>
            <person name="Morin E."/>
            <person name="Murat C."/>
            <person name="Riley R."/>
            <person name="Ohm R."/>
            <person name="Sun H."/>
            <person name="Tunlid A."/>
            <person name="Henrissat B."/>
            <person name="Grigoriev I.V."/>
            <person name="Hibbett D.S."/>
            <person name="Martin F."/>
        </authorList>
    </citation>
    <scope>NUCLEOTIDE SEQUENCE [LARGE SCALE GENOMIC DNA]</scope>
    <source>
        <strain evidence="11 12">SS14</strain>
    </source>
</reference>
<dbReference type="InterPro" id="IPR026258">
    <property type="entry name" value="SRP68"/>
</dbReference>
<evidence type="ECO:0000256" key="6">
    <source>
        <dbReference type="ARBA" id="ARBA00023135"/>
    </source>
</evidence>
<dbReference type="PANTHER" id="PTHR12860:SF0">
    <property type="entry name" value="SIGNAL RECOGNITION PARTICLE SUBUNIT SRP68"/>
    <property type="match status" value="1"/>
</dbReference>
<keyword evidence="6" id="KW-0733">Signal recognition particle</keyword>
<keyword evidence="12" id="KW-1185">Reference proteome</keyword>
<keyword evidence="7" id="KW-0539">Nucleus</keyword>